<evidence type="ECO:0000313" key="3">
    <source>
        <dbReference type="Proteomes" id="UP001189429"/>
    </source>
</evidence>
<dbReference type="EMBL" id="CAUYUJ010016227">
    <property type="protein sequence ID" value="CAK0863130.1"/>
    <property type="molecule type" value="Genomic_DNA"/>
</dbReference>
<name>A0ABN9UV61_9DINO</name>
<gene>
    <name evidence="2" type="ORF">PCOR1329_LOCUS51357</name>
</gene>
<comment type="caution">
    <text evidence="2">The sequence shown here is derived from an EMBL/GenBank/DDBJ whole genome shotgun (WGS) entry which is preliminary data.</text>
</comment>
<feature type="region of interest" description="Disordered" evidence="1">
    <location>
        <begin position="1"/>
        <end position="120"/>
    </location>
</feature>
<feature type="region of interest" description="Disordered" evidence="1">
    <location>
        <begin position="227"/>
        <end position="247"/>
    </location>
</feature>
<feature type="compositionally biased region" description="Low complexity" evidence="1">
    <location>
        <begin position="190"/>
        <end position="211"/>
    </location>
</feature>
<keyword evidence="3" id="KW-1185">Reference proteome</keyword>
<reference evidence="2" key="1">
    <citation type="submission" date="2023-10" db="EMBL/GenBank/DDBJ databases">
        <authorList>
            <person name="Chen Y."/>
            <person name="Shah S."/>
            <person name="Dougan E. K."/>
            <person name="Thang M."/>
            <person name="Chan C."/>
        </authorList>
    </citation>
    <scope>NUCLEOTIDE SEQUENCE [LARGE SCALE GENOMIC DNA]</scope>
</reference>
<protein>
    <submittedName>
        <fullName evidence="2">Uncharacterized protein</fullName>
    </submittedName>
</protein>
<feature type="compositionally biased region" description="Low complexity" evidence="1">
    <location>
        <begin position="51"/>
        <end position="67"/>
    </location>
</feature>
<feature type="region of interest" description="Disordered" evidence="1">
    <location>
        <begin position="163"/>
        <end position="211"/>
    </location>
</feature>
<sequence length="416" mass="45589">MAAANAAVRRRGSGPRAAQPHYRERELPGPGLPWAPQLRQELEGHEEKTVSRPSRAGGAGGAAAAQRSGRRRNEFHEGQDPGARADLRQLGDLHAARGLLPEELSEPESQESAESISGNIASSWNPAVQEHRYRYARDRAVGFSEPWQPMEWTVQDWERHLGASGALATPAQRRAREESRQRYRRRGLGRRAAAGGPADARPAAGGARQARQGLAVGRLGRRAGAVSAAPSARGVRDGAPGRSAAGVMRGGRLAESGLLRLRSDQRDALKRAVDFFRVLCGPHGRVIEASAFREACRSEAERALLTKYGACWCCASRHFKAGQHDLTLETFLRLCFPSAKQMEPGLMLRWARHQIWQACVPPGAAELGPEARALALGEWSVLSFGCWAAASAEIWEPQMRWWPPSPRWFRMFFTGG</sequence>
<feature type="compositionally biased region" description="Basic and acidic residues" evidence="1">
    <location>
        <begin position="40"/>
        <end position="50"/>
    </location>
</feature>
<organism evidence="2 3">
    <name type="scientific">Prorocentrum cordatum</name>
    <dbReference type="NCBI Taxonomy" id="2364126"/>
    <lineage>
        <taxon>Eukaryota</taxon>
        <taxon>Sar</taxon>
        <taxon>Alveolata</taxon>
        <taxon>Dinophyceae</taxon>
        <taxon>Prorocentrales</taxon>
        <taxon>Prorocentraceae</taxon>
        <taxon>Prorocentrum</taxon>
    </lineage>
</organism>
<dbReference type="Proteomes" id="UP001189429">
    <property type="component" value="Unassembled WGS sequence"/>
</dbReference>
<proteinExistence type="predicted"/>
<feature type="compositionally biased region" description="Basic and acidic residues" evidence="1">
    <location>
        <begin position="71"/>
        <end position="95"/>
    </location>
</feature>
<evidence type="ECO:0000256" key="1">
    <source>
        <dbReference type="SAM" id="MobiDB-lite"/>
    </source>
</evidence>
<accession>A0ABN9UV61</accession>
<evidence type="ECO:0000313" key="2">
    <source>
        <dbReference type="EMBL" id="CAK0863130.1"/>
    </source>
</evidence>